<gene>
    <name evidence="3" type="ORF">Q8F55_004124</name>
</gene>
<dbReference type="InterPro" id="IPR036514">
    <property type="entry name" value="SGNH_hydro_sf"/>
</dbReference>
<evidence type="ECO:0000313" key="4">
    <source>
        <dbReference type="Proteomes" id="UP001565368"/>
    </source>
</evidence>
<dbReference type="Pfam" id="PF13472">
    <property type="entry name" value="Lipase_GDSL_2"/>
    <property type="match status" value="1"/>
</dbReference>
<dbReference type="Proteomes" id="UP001565368">
    <property type="component" value="Unassembled WGS sequence"/>
</dbReference>
<proteinExistence type="predicted"/>
<dbReference type="SUPFAM" id="SSF52266">
    <property type="entry name" value="SGNH hydrolase"/>
    <property type="match status" value="1"/>
</dbReference>
<evidence type="ECO:0000256" key="1">
    <source>
        <dbReference type="SAM" id="SignalP"/>
    </source>
</evidence>
<feature type="chain" id="PRO_5045713374" description="SGNH hydrolase-type esterase domain-containing protein" evidence="1">
    <location>
        <begin position="21"/>
        <end position="283"/>
    </location>
</feature>
<sequence>MILCVRYLALFFLALPFTMAAPGFIDAVFLLGDSLTQESNAGSLHNRLSQYFTRRFDVLNRGFGGGAIPVLENAFAKKTDREAGKAQAVQLLTIWFGANDAVLPGRPQYIPIDKFQANLKHLAAMVRDPKSEWYSPNTRVVLISPPPIIEDERAKGQIARWKEFGSEGEAPQLDRDAENTHKYAEAVVAVGDETGIPTVDLWSAVVKAAGGNTPEKLKPYFYDGLHFTSLGYEVLFNELKALLLKTWPELEPESWAMGVPHWSEVDPANPRQAFQAPRKRDEL</sequence>
<dbReference type="Gene3D" id="3.40.50.1110">
    <property type="entry name" value="SGNH hydrolase"/>
    <property type="match status" value="1"/>
</dbReference>
<dbReference type="RefSeq" id="XP_069210065.1">
    <property type="nucleotide sequence ID" value="XM_069352647.1"/>
</dbReference>
<comment type="caution">
    <text evidence="3">The sequence shown here is derived from an EMBL/GenBank/DDBJ whole genome shotgun (WGS) entry which is preliminary data.</text>
</comment>
<name>A0ABR3Q657_9TREE</name>
<feature type="domain" description="SGNH hydrolase-type esterase" evidence="2">
    <location>
        <begin position="30"/>
        <end position="234"/>
    </location>
</feature>
<dbReference type="PANTHER" id="PTHR14209:SF19">
    <property type="entry name" value="ISOAMYL ACETATE-HYDROLYZING ESTERASE 1 HOMOLOG"/>
    <property type="match status" value="1"/>
</dbReference>
<dbReference type="GeneID" id="95985167"/>
<dbReference type="EMBL" id="JBBXJM010000003">
    <property type="protein sequence ID" value="KAL1410121.1"/>
    <property type="molecule type" value="Genomic_DNA"/>
</dbReference>
<organism evidence="3 4">
    <name type="scientific">Vanrija albida</name>
    <dbReference type="NCBI Taxonomy" id="181172"/>
    <lineage>
        <taxon>Eukaryota</taxon>
        <taxon>Fungi</taxon>
        <taxon>Dikarya</taxon>
        <taxon>Basidiomycota</taxon>
        <taxon>Agaricomycotina</taxon>
        <taxon>Tremellomycetes</taxon>
        <taxon>Trichosporonales</taxon>
        <taxon>Trichosporonaceae</taxon>
        <taxon>Vanrija</taxon>
    </lineage>
</organism>
<evidence type="ECO:0000259" key="2">
    <source>
        <dbReference type="Pfam" id="PF13472"/>
    </source>
</evidence>
<evidence type="ECO:0000313" key="3">
    <source>
        <dbReference type="EMBL" id="KAL1410121.1"/>
    </source>
</evidence>
<keyword evidence="1" id="KW-0732">Signal</keyword>
<feature type="signal peptide" evidence="1">
    <location>
        <begin position="1"/>
        <end position="20"/>
    </location>
</feature>
<dbReference type="InterPro" id="IPR013830">
    <property type="entry name" value="SGNH_hydro"/>
</dbReference>
<reference evidence="3 4" key="1">
    <citation type="submission" date="2023-08" db="EMBL/GenBank/DDBJ databases">
        <title>Annotated Genome Sequence of Vanrija albida AlHP1.</title>
        <authorList>
            <person name="Herzog R."/>
        </authorList>
    </citation>
    <scope>NUCLEOTIDE SEQUENCE [LARGE SCALE GENOMIC DNA]</scope>
    <source>
        <strain evidence="3 4">AlHP1</strain>
    </source>
</reference>
<dbReference type="CDD" id="cd01838">
    <property type="entry name" value="Isoamyl_acetate_hydrolase_like"/>
    <property type="match status" value="1"/>
</dbReference>
<keyword evidence="4" id="KW-1185">Reference proteome</keyword>
<dbReference type="InterPro" id="IPR045136">
    <property type="entry name" value="Iah1-like"/>
</dbReference>
<protein>
    <recommendedName>
        <fullName evidence="2">SGNH hydrolase-type esterase domain-containing protein</fullName>
    </recommendedName>
</protein>
<dbReference type="PANTHER" id="PTHR14209">
    <property type="entry name" value="ISOAMYL ACETATE-HYDROLYZING ESTERASE 1"/>
    <property type="match status" value="1"/>
</dbReference>
<accession>A0ABR3Q657</accession>